<dbReference type="Proteomes" id="UP001319080">
    <property type="component" value="Unassembled WGS sequence"/>
</dbReference>
<dbReference type="PANTHER" id="PTHR21716">
    <property type="entry name" value="TRANSMEMBRANE PROTEIN"/>
    <property type="match status" value="1"/>
</dbReference>
<dbReference type="InterPro" id="IPR002549">
    <property type="entry name" value="AI-2E-like"/>
</dbReference>
<keyword evidence="3" id="KW-0813">Transport</keyword>
<comment type="similarity">
    <text evidence="2">Belongs to the autoinducer-2 exporter (AI-2E) (TC 2.A.86) family.</text>
</comment>
<evidence type="ECO:0000256" key="2">
    <source>
        <dbReference type="ARBA" id="ARBA00009773"/>
    </source>
</evidence>
<feature type="transmembrane region" description="Helical" evidence="9">
    <location>
        <begin position="20"/>
        <end position="48"/>
    </location>
</feature>
<comment type="subcellular location">
    <subcellularLocation>
        <location evidence="1">Cell membrane</location>
        <topology evidence="1">Multi-pass membrane protein</topology>
    </subcellularLocation>
</comment>
<feature type="region of interest" description="Disordered" evidence="8">
    <location>
        <begin position="344"/>
        <end position="365"/>
    </location>
</feature>
<evidence type="ECO:0000256" key="8">
    <source>
        <dbReference type="SAM" id="MobiDB-lite"/>
    </source>
</evidence>
<sequence>MHDPQRPFDRLDYIYKLFVVIALTLVAMVWAGDIIIPFAFAGILSVVMQPLVKRLEARRVAPALAISLVLFMTIVVLGLLIWLMVGQIMGLVADLPNLQAKLEAFINQTSSTLREFGISTVDQNKMVADAMSTVSAFLAAIVLSTTNVLSALVQIPIYIFLLLIYRDKFQAFFLALLPGREFGWKKDVERVIQGYISGLFLVTMIVAALNTVGLLIVGIDHAIFFGILSGVLTIIPYVGIIIGALFPILMALITKDSIWYTLGVIIVFTIVQFLEGNFITPRITGSKVSINALAAIIALLIGSKVLGIAGMILAVPGIGLVKILLTYSHHLKPFVILLEDTPTQKELPSDPEQTPPEDPSTVSPS</sequence>
<keyword evidence="7 9" id="KW-0472">Membrane</keyword>
<evidence type="ECO:0000256" key="9">
    <source>
        <dbReference type="SAM" id="Phobius"/>
    </source>
</evidence>
<gene>
    <name evidence="10" type="ORF">KK062_11135</name>
</gene>
<feature type="transmembrane region" description="Helical" evidence="9">
    <location>
        <begin position="223"/>
        <end position="246"/>
    </location>
</feature>
<evidence type="ECO:0000313" key="11">
    <source>
        <dbReference type="Proteomes" id="UP001319080"/>
    </source>
</evidence>
<evidence type="ECO:0000313" key="10">
    <source>
        <dbReference type="EMBL" id="MBT1708782.1"/>
    </source>
</evidence>
<dbReference type="GO" id="GO:0055085">
    <property type="term" value="P:transmembrane transport"/>
    <property type="evidence" value="ECO:0007669"/>
    <property type="project" value="TreeGrafter"/>
</dbReference>
<reference evidence="10 11" key="1">
    <citation type="submission" date="2021-05" db="EMBL/GenBank/DDBJ databases">
        <title>A Polyphasic approach of four new species of the genus Ohtaekwangia: Ohtaekwangia histidinii sp. nov., Ohtaekwangia cretensis sp. nov., Ohtaekwangia indiensis sp. nov., Ohtaekwangia reichenbachii sp. nov. from diverse environment.</title>
        <authorList>
            <person name="Octaviana S."/>
        </authorList>
    </citation>
    <scope>NUCLEOTIDE SEQUENCE [LARGE SCALE GENOMIC DNA]</scope>
    <source>
        <strain evidence="10 11">PWU5</strain>
    </source>
</reference>
<evidence type="ECO:0000256" key="1">
    <source>
        <dbReference type="ARBA" id="ARBA00004651"/>
    </source>
</evidence>
<keyword evidence="6 9" id="KW-1133">Transmembrane helix</keyword>
<dbReference type="Pfam" id="PF01594">
    <property type="entry name" value="AI-2E_transport"/>
    <property type="match status" value="1"/>
</dbReference>
<proteinExistence type="inferred from homology"/>
<dbReference type="PANTHER" id="PTHR21716:SF53">
    <property type="entry name" value="PERMEASE PERM-RELATED"/>
    <property type="match status" value="1"/>
</dbReference>
<feature type="transmembrane region" description="Helical" evidence="9">
    <location>
        <begin position="136"/>
        <end position="165"/>
    </location>
</feature>
<dbReference type="EMBL" id="JAHESE010000008">
    <property type="protein sequence ID" value="MBT1708782.1"/>
    <property type="molecule type" value="Genomic_DNA"/>
</dbReference>
<feature type="transmembrane region" description="Helical" evidence="9">
    <location>
        <begin position="258"/>
        <end position="280"/>
    </location>
</feature>
<protein>
    <submittedName>
        <fullName evidence="10">AI-2E family transporter</fullName>
    </submittedName>
</protein>
<name>A0AAP2DZ83_9BACT</name>
<accession>A0AAP2DZ83</accession>
<dbReference type="RefSeq" id="WP_254084374.1">
    <property type="nucleotide sequence ID" value="NZ_JAHESE010000008.1"/>
</dbReference>
<keyword evidence="5 9" id="KW-0812">Transmembrane</keyword>
<evidence type="ECO:0000256" key="7">
    <source>
        <dbReference type="ARBA" id="ARBA00023136"/>
    </source>
</evidence>
<evidence type="ECO:0000256" key="3">
    <source>
        <dbReference type="ARBA" id="ARBA00022448"/>
    </source>
</evidence>
<organism evidence="10 11">
    <name type="scientific">Dawidia cretensis</name>
    <dbReference type="NCBI Taxonomy" id="2782350"/>
    <lineage>
        <taxon>Bacteria</taxon>
        <taxon>Pseudomonadati</taxon>
        <taxon>Bacteroidota</taxon>
        <taxon>Cytophagia</taxon>
        <taxon>Cytophagales</taxon>
        <taxon>Chryseotaleaceae</taxon>
        <taxon>Dawidia</taxon>
    </lineage>
</organism>
<feature type="transmembrane region" description="Helical" evidence="9">
    <location>
        <begin position="292"/>
        <end position="325"/>
    </location>
</feature>
<keyword evidence="11" id="KW-1185">Reference proteome</keyword>
<evidence type="ECO:0000256" key="6">
    <source>
        <dbReference type="ARBA" id="ARBA00022989"/>
    </source>
</evidence>
<feature type="transmembrane region" description="Helical" evidence="9">
    <location>
        <begin position="195"/>
        <end position="217"/>
    </location>
</feature>
<dbReference type="GO" id="GO:0005886">
    <property type="term" value="C:plasma membrane"/>
    <property type="evidence" value="ECO:0007669"/>
    <property type="project" value="UniProtKB-SubCell"/>
</dbReference>
<feature type="transmembrane region" description="Helical" evidence="9">
    <location>
        <begin position="60"/>
        <end position="85"/>
    </location>
</feature>
<comment type="caution">
    <text evidence="10">The sequence shown here is derived from an EMBL/GenBank/DDBJ whole genome shotgun (WGS) entry which is preliminary data.</text>
</comment>
<dbReference type="AlphaFoldDB" id="A0AAP2DZ83"/>
<evidence type="ECO:0000256" key="4">
    <source>
        <dbReference type="ARBA" id="ARBA00022475"/>
    </source>
</evidence>
<evidence type="ECO:0000256" key="5">
    <source>
        <dbReference type="ARBA" id="ARBA00022692"/>
    </source>
</evidence>
<keyword evidence="4" id="KW-1003">Cell membrane</keyword>